<gene>
    <name evidence="1" type="ORF">METZ01_LOCUS283661</name>
</gene>
<organism evidence="1">
    <name type="scientific">marine metagenome</name>
    <dbReference type="NCBI Taxonomy" id="408172"/>
    <lineage>
        <taxon>unclassified sequences</taxon>
        <taxon>metagenomes</taxon>
        <taxon>ecological metagenomes</taxon>
    </lineage>
</organism>
<dbReference type="AlphaFoldDB" id="A0A382L716"/>
<accession>A0A382L716</accession>
<protein>
    <submittedName>
        <fullName evidence="1">Uncharacterized protein</fullName>
    </submittedName>
</protein>
<sequence>MDAKPLREPKDWTLELPILDTCCLRISLMGKIDNLDPTTGIEIKYLTFDDFNILPQYTHYSTYKNDRNYIEPVGHLGFNGTWEVLIPIPFYRWRHEITGSGWLLYQNS</sequence>
<evidence type="ECO:0000313" key="1">
    <source>
        <dbReference type="EMBL" id="SVC30807.1"/>
    </source>
</evidence>
<name>A0A382L716_9ZZZZ</name>
<proteinExistence type="predicted"/>
<reference evidence="1" key="1">
    <citation type="submission" date="2018-05" db="EMBL/GenBank/DDBJ databases">
        <authorList>
            <person name="Lanie J.A."/>
            <person name="Ng W.-L."/>
            <person name="Kazmierczak K.M."/>
            <person name="Andrzejewski T.M."/>
            <person name="Davidsen T.M."/>
            <person name="Wayne K.J."/>
            <person name="Tettelin H."/>
            <person name="Glass J.I."/>
            <person name="Rusch D."/>
            <person name="Podicherti R."/>
            <person name="Tsui H.-C.T."/>
            <person name="Winkler M.E."/>
        </authorList>
    </citation>
    <scope>NUCLEOTIDE SEQUENCE</scope>
</reference>
<dbReference type="EMBL" id="UINC01084295">
    <property type="protein sequence ID" value="SVC30807.1"/>
    <property type="molecule type" value="Genomic_DNA"/>
</dbReference>